<keyword evidence="2 7" id="KW-0548">Nucleotidyltransferase</keyword>
<dbReference type="PIRSF" id="PIRSF006288">
    <property type="entry name" value="PII_uridyltransf"/>
    <property type="match status" value="1"/>
</dbReference>
<dbReference type="Gene3D" id="3.30.460.10">
    <property type="entry name" value="Beta Polymerase, domain 2"/>
    <property type="match status" value="1"/>
</dbReference>
<feature type="domain" description="ACT" evidence="8">
    <location>
        <begin position="806"/>
        <end position="888"/>
    </location>
</feature>
<dbReference type="EC" id="2.7.7.59" evidence="7"/>
<dbReference type="Pfam" id="PF24931">
    <property type="entry name" value="ACT_ACR9_3rd"/>
    <property type="match status" value="1"/>
</dbReference>
<dbReference type="Pfam" id="PF01909">
    <property type="entry name" value="NTP_transf_2"/>
    <property type="match status" value="1"/>
</dbReference>
<evidence type="ECO:0000256" key="7">
    <source>
        <dbReference type="HAMAP-Rule" id="MF_00277"/>
    </source>
</evidence>
<feature type="region of interest" description="Uridylyltransferase" evidence="7">
    <location>
        <begin position="1"/>
        <end position="336"/>
    </location>
</feature>
<dbReference type="OrthoDB" id="9758038at2"/>
<feature type="domain" description="HD" evidence="9">
    <location>
        <begin position="453"/>
        <end position="569"/>
    </location>
</feature>
<reference evidence="11" key="1">
    <citation type="submission" date="2011-02" db="EMBL/GenBank/DDBJ databases">
        <title>The complete genome of Planctomyces brasiliensis DSM 5305.</title>
        <authorList>
            <person name="Lucas S."/>
            <person name="Copeland A."/>
            <person name="Lapidus A."/>
            <person name="Bruce D."/>
            <person name="Goodwin L."/>
            <person name="Pitluck S."/>
            <person name="Kyrpides N."/>
            <person name="Mavromatis K."/>
            <person name="Pagani I."/>
            <person name="Ivanova N."/>
            <person name="Ovchinnikova G."/>
            <person name="Lu M."/>
            <person name="Detter J.C."/>
            <person name="Han C."/>
            <person name="Land M."/>
            <person name="Hauser L."/>
            <person name="Markowitz V."/>
            <person name="Cheng J.-F."/>
            <person name="Hugenholtz P."/>
            <person name="Woyke T."/>
            <person name="Wu D."/>
            <person name="Tindall B."/>
            <person name="Pomrenke H.G."/>
            <person name="Brambilla E."/>
            <person name="Klenk H.-P."/>
            <person name="Eisen J.A."/>
        </authorList>
    </citation>
    <scope>NUCLEOTIDE SEQUENCE [LARGE SCALE GENOMIC DNA]</scope>
    <source>
        <strain evidence="11">ATCC 49424 / DSM 5305 / JCM 21570 / NBRC 103401 / IFAM 1448</strain>
    </source>
</reference>
<dbReference type="AlphaFoldDB" id="F0SFM9"/>
<keyword evidence="3" id="KW-0677">Repeat</keyword>
<dbReference type="InterPro" id="IPR002934">
    <property type="entry name" value="Polymerase_NTP_transf_dom"/>
</dbReference>
<dbReference type="PANTHER" id="PTHR47320">
    <property type="entry name" value="BIFUNCTIONAL URIDYLYLTRANSFERASE/URIDYLYL-REMOVING ENZYME"/>
    <property type="match status" value="1"/>
</dbReference>
<dbReference type="Proteomes" id="UP000006860">
    <property type="component" value="Chromosome"/>
</dbReference>
<dbReference type="CDD" id="cd04899">
    <property type="entry name" value="ACT_ACR-UUR-like_2"/>
    <property type="match status" value="1"/>
</dbReference>
<dbReference type="RefSeq" id="WP_013629211.1">
    <property type="nucleotide sequence ID" value="NC_015174.1"/>
</dbReference>
<comment type="catalytic activity">
    <reaction evidence="7">
        <text>[protein-PII]-uridylyl-L-tyrosine + H2O = [protein-PII]-L-tyrosine + UMP + H(+)</text>
        <dbReference type="Rhea" id="RHEA:48600"/>
        <dbReference type="Rhea" id="RHEA-COMP:12147"/>
        <dbReference type="Rhea" id="RHEA-COMP:12148"/>
        <dbReference type="ChEBI" id="CHEBI:15377"/>
        <dbReference type="ChEBI" id="CHEBI:15378"/>
        <dbReference type="ChEBI" id="CHEBI:46858"/>
        <dbReference type="ChEBI" id="CHEBI:57865"/>
        <dbReference type="ChEBI" id="CHEBI:90602"/>
    </reaction>
</comment>
<dbReference type="InterPro" id="IPR045865">
    <property type="entry name" value="ACT-like_dom_sf"/>
</dbReference>
<evidence type="ECO:0000256" key="1">
    <source>
        <dbReference type="ARBA" id="ARBA00022679"/>
    </source>
</evidence>
<comment type="similarity">
    <text evidence="7">Belongs to the GlnD family.</text>
</comment>
<dbReference type="Gene3D" id="1.10.3090.10">
    <property type="entry name" value="cca-adding enzyme, domain 2"/>
    <property type="match status" value="1"/>
</dbReference>
<dbReference type="GO" id="GO:0008081">
    <property type="term" value="F:phosphoric diester hydrolase activity"/>
    <property type="evidence" value="ECO:0007669"/>
    <property type="project" value="UniProtKB-UniRule"/>
</dbReference>
<dbReference type="SUPFAM" id="SSF81301">
    <property type="entry name" value="Nucleotidyltransferase"/>
    <property type="match status" value="1"/>
</dbReference>
<dbReference type="SMART" id="SM00471">
    <property type="entry name" value="HDc"/>
    <property type="match status" value="1"/>
</dbReference>
<keyword evidence="1 7" id="KW-0808">Transferase</keyword>
<dbReference type="SUPFAM" id="SSF55021">
    <property type="entry name" value="ACT-like"/>
    <property type="match status" value="1"/>
</dbReference>
<evidence type="ECO:0000256" key="5">
    <source>
        <dbReference type="ARBA" id="ARBA00022842"/>
    </source>
</evidence>
<evidence type="ECO:0000259" key="9">
    <source>
        <dbReference type="PROSITE" id="PS51831"/>
    </source>
</evidence>
<dbReference type="GO" id="GO:0008773">
    <property type="term" value="F:[protein-PII] uridylyltransferase activity"/>
    <property type="evidence" value="ECO:0007669"/>
    <property type="project" value="UniProtKB-UniRule"/>
</dbReference>
<evidence type="ECO:0000256" key="4">
    <source>
        <dbReference type="ARBA" id="ARBA00022801"/>
    </source>
</evidence>
<dbReference type="EC" id="3.1.4.-" evidence="7"/>
<dbReference type="GO" id="GO:0006808">
    <property type="term" value="P:regulation of nitrogen utilization"/>
    <property type="evidence" value="ECO:0007669"/>
    <property type="project" value="UniProtKB-UniRule"/>
</dbReference>
<dbReference type="Pfam" id="PF01966">
    <property type="entry name" value="HD"/>
    <property type="match status" value="1"/>
</dbReference>
<dbReference type="InterPro" id="IPR010043">
    <property type="entry name" value="UTase/UR"/>
</dbReference>
<dbReference type="PROSITE" id="PS51831">
    <property type="entry name" value="HD"/>
    <property type="match status" value="1"/>
</dbReference>
<gene>
    <name evidence="7" type="primary">glnD</name>
    <name evidence="10" type="ordered locus">Plabr_2890</name>
</gene>
<keyword evidence="5 7" id="KW-0460">Magnesium</keyword>
<accession>F0SFM9</accession>
<sequence>MNASDLTHDTLKSRWQESQGAILDRYRNGELDTQATIAELTQGMDAFVNELIDYACGQLPKASRDAMFDAIAILAVGGYGRGEMFPHSDVDLLICYDNGGNQSLQQFTSEFVRICWDAGLKLGHAVRSINDTLSLCRDESQVATSLVQTRLLRGNENIHEKLRRRFEAWITKARRAFIDACEESRNKEIKEAAAAVYSLEPDVKRSPGAMRDLQLIRWIGFARHDVVKFQDLARCGALQPETVLLLEEAERYFAEIRLDLHVHSTRAQDVLTRQEQLRLTHQTGISDHAGQRAVERFMQKYFRYADQVARTARRFVELNRPSTFQERVSARVYRRLIDDTYVIVGNRLNVVSYDVASVTASLEKILRTFLVAIDQKARLSTRLLETIKQKKGSLPNEVSEESAKLFLQILENIGRIGPAVRDLYECGILELLIPHFTHARGLLQFNLYHAYTVDEHTFRTLEAMDELVTESDYKPIFLDLKSPELLPLSLILHDLGKGFEEDHSVLGAEIAREIGVRLHLESEKTNQLALLIREHLSMSVLAFRRDTSDPQVVAGFGKVVGDADTLRKLYLLTICDIQAVAPGIWNDWKSQLLHELFDRTLLCLKGEYERPHVDQQLEDIRSQAIELIAQEQSSQEKRNSALQELRSMPEYYLLSASIEGIAHEMQVALELEAGQIEILDRFDAETGTLELTIMTRQLEQPRCFHRLAGVLTALNYSILSADIYTGDTGLICDRFLVTDRYSDQEPSAKRLQTIHDRLREAIQRPVSFEKLFQKHRRYQGTAKSEPISDQKSHVVIDNDTSSQATIVDVFAHDRAGLLFTISKAIYDLDLSVTLARITTHVDQVVDVFYVTDLDGNKILDEYSRKAIRDRVQRVLDEFERYGHRLFIG</sequence>
<evidence type="ECO:0000256" key="3">
    <source>
        <dbReference type="ARBA" id="ARBA00022737"/>
    </source>
</evidence>
<comment type="activity regulation">
    <text evidence="7">Uridylyltransferase (UTase) activity is inhibited by glutamine, while glutamine activates uridylyl-removing (UR) activity.</text>
</comment>
<comment type="cofactor">
    <cofactor evidence="7">
        <name>Mg(2+)</name>
        <dbReference type="ChEBI" id="CHEBI:18420"/>
    </cofactor>
</comment>
<evidence type="ECO:0000313" key="11">
    <source>
        <dbReference type="Proteomes" id="UP000006860"/>
    </source>
</evidence>
<dbReference type="PANTHER" id="PTHR47320:SF1">
    <property type="entry name" value="BIFUNCTIONAL URIDYLYLTRANSFERASE_URIDYLYL-REMOVING ENZYME"/>
    <property type="match status" value="1"/>
</dbReference>
<dbReference type="PROSITE" id="PS51671">
    <property type="entry name" value="ACT"/>
    <property type="match status" value="2"/>
</dbReference>
<dbReference type="STRING" id="756272.Plabr_2890"/>
<dbReference type="HAMAP" id="MF_00277">
    <property type="entry name" value="PII_uridylyl_transf"/>
    <property type="match status" value="1"/>
</dbReference>
<dbReference type="InterPro" id="IPR013546">
    <property type="entry name" value="PII_UdlTrfase/GS_AdlTrfase"/>
</dbReference>
<organism evidence="10 11">
    <name type="scientific">Rubinisphaera brasiliensis (strain ATCC 49424 / DSM 5305 / JCM 21570 / IAM 15109 / NBRC 103401 / IFAM 1448)</name>
    <name type="common">Planctomyces brasiliensis</name>
    <dbReference type="NCBI Taxonomy" id="756272"/>
    <lineage>
        <taxon>Bacteria</taxon>
        <taxon>Pseudomonadati</taxon>
        <taxon>Planctomycetota</taxon>
        <taxon>Planctomycetia</taxon>
        <taxon>Planctomycetales</taxon>
        <taxon>Planctomycetaceae</taxon>
        <taxon>Rubinisphaera</taxon>
    </lineage>
</organism>
<dbReference type="KEGG" id="pbs:Plabr_2890"/>
<proteinExistence type="inferred from homology"/>
<keyword evidence="11" id="KW-1185">Reference proteome</keyword>
<feature type="domain" description="ACT" evidence="8">
    <location>
        <begin position="692"/>
        <end position="774"/>
    </location>
</feature>
<dbReference type="SUPFAM" id="SSF81593">
    <property type="entry name" value="Nucleotidyltransferase substrate binding subunit/domain"/>
    <property type="match status" value="1"/>
</dbReference>
<evidence type="ECO:0000256" key="2">
    <source>
        <dbReference type="ARBA" id="ARBA00022695"/>
    </source>
</evidence>
<keyword evidence="4 7" id="KW-0378">Hydrolase</keyword>
<keyword evidence="6 7" id="KW-0511">Multifunctional enzyme</keyword>
<dbReference type="HOGENOM" id="CLU_012833_1_0_0"/>
<dbReference type="SUPFAM" id="SSF109604">
    <property type="entry name" value="HD-domain/PDEase-like"/>
    <property type="match status" value="1"/>
</dbReference>
<protein>
    <recommendedName>
        <fullName evidence="7">Bifunctional uridylyltransferase/uridylyl-removing enzyme</fullName>
        <shortName evidence="7">UTase/UR</shortName>
    </recommendedName>
    <alternativeName>
        <fullName evidence="7">Bifunctional [protein-PII] modification enzyme</fullName>
    </alternativeName>
    <alternativeName>
        <fullName evidence="7">Bifunctional nitrogen sensor protein</fullName>
    </alternativeName>
    <domain>
        <recommendedName>
            <fullName evidence="7">[Protein-PII] uridylyltransferase</fullName>
            <shortName evidence="7">PII uridylyltransferase</shortName>
            <shortName evidence="7">UTase</shortName>
            <ecNumber evidence="7">2.7.7.59</ecNumber>
        </recommendedName>
    </domain>
    <domain>
        <recommendedName>
            <fullName evidence="7">[Protein-PII]-UMP uridylyl-removing enzyme</fullName>
            <shortName evidence="7">UR</shortName>
            <ecNumber evidence="7">3.1.4.-</ecNumber>
        </recommendedName>
    </domain>
</protein>
<comment type="caution">
    <text evidence="7">Lacks conserved residue(s) required for the propagation of feature annotation.</text>
</comment>
<dbReference type="NCBIfam" id="TIGR01693">
    <property type="entry name" value="UTase_glnD"/>
    <property type="match status" value="1"/>
</dbReference>
<dbReference type="InterPro" id="IPR003607">
    <property type="entry name" value="HD/PDEase_dom"/>
</dbReference>
<dbReference type="CDD" id="cd05401">
    <property type="entry name" value="NT_GlnE_GlnD_like"/>
    <property type="match status" value="1"/>
</dbReference>
<name>F0SFM9_RUBBR</name>
<evidence type="ECO:0000256" key="6">
    <source>
        <dbReference type="ARBA" id="ARBA00023268"/>
    </source>
</evidence>
<dbReference type="InterPro" id="IPR006674">
    <property type="entry name" value="HD_domain"/>
</dbReference>
<comment type="domain">
    <text evidence="7">Has four distinct domains: an N-terminal nucleotidyltransferase (NT) domain responsible for UTase activity, a central HD domain that encodes UR activity, and two C-terminal ACT domains that seem to have a role in glutamine sensing.</text>
</comment>
<dbReference type="eggNOG" id="COG2844">
    <property type="taxonomic scope" value="Bacteria"/>
</dbReference>
<dbReference type="InterPro" id="IPR043519">
    <property type="entry name" value="NT_sf"/>
</dbReference>
<evidence type="ECO:0000313" key="10">
    <source>
        <dbReference type="EMBL" id="ADY60489.1"/>
    </source>
</evidence>
<evidence type="ECO:0000259" key="8">
    <source>
        <dbReference type="PROSITE" id="PS51671"/>
    </source>
</evidence>
<comment type="catalytic activity">
    <reaction evidence="7">
        <text>[protein-PII]-L-tyrosine + UTP = [protein-PII]-uridylyl-L-tyrosine + diphosphate</text>
        <dbReference type="Rhea" id="RHEA:13673"/>
        <dbReference type="Rhea" id="RHEA-COMP:12147"/>
        <dbReference type="Rhea" id="RHEA-COMP:12148"/>
        <dbReference type="ChEBI" id="CHEBI:33019"/>
        <dbReference type="ChEBI" id="CHEBI:46398"/>
        <dbReference type="ChEBI" id="CHEBI:46858"/>
        <dbReference type="ChEBI" id="CHEBI:90602"/>
        <dbReference type="EC" id="2.7.7.59"/>
    </reaction>
</comment>
<dbReference type="InterPro" id="IPR002912">
    <property type="entry name" value="ACT_dom"/>
</dbReference>
<dbReference type="EMBL" id="CP002546">
    <property type="protein sequence ID" value="ADY60489.1"/>
    <property type="molecule type" value="Genomic_DNA"/>
</dbReference>
<dbReference type="Pfam" id="PF08335">
    <property type="entry name" value="GlnD_UR_UTase"/>
    <property type="match status" value="1"/>
</dbReference>